<comment type="caution">
    <text evidence="2">The sequence shown here is derived from an EMBL/GenBank/DDBJ whole genome shotgun (WGS) entry which is preliminary data.</text>
</comment>
<evidence type="ECO:0000256" key="1">
    <source>
        <dbReference type="SAM" id="MobiDB-lite"/>
    </source>
</evidence>
<gene>
    <name evidence="2" type="ORF">ECRASSUSDP1_LOCUS24824</name>
</gene>
<dbReference type="EMBL" id="CAMPGE010025584">
    <property type="protein sequence ID" value="CAI2383325.1"/>
    <property type="molecule type" value="Genomic_DNA"/>
</dbReference>
<feature type="region of interest" description="Disordered" evidence="1">
    <location>
        <begin position="785"/>
        <end position="884"/>
    </location>
</feature>
<evidence type="ECO:0000313" key="2">
    <source>
        <dbReference type="EMBL" id="CAI2383325.1"/>
    </source>
</evidence>
<feature type="compositionally biased region" description="Basic and acidic residues" evidence="1">
    <location>
        <begin position="785"/>
        <end position="799"/>
    </location>
</feature>
<sequence length="919" mass="107953">MNSQRAKSSKGKKRQKKTKETNPDLPDKDKEEPNTTQDDKVFLTGINIDTENKELIKAEEPDQSEQPESTNEKLEPNENNKLISASPKKEEKEKPMTSNFFTLFTENEKMVNENLAATRHKNNNFTVLSGSKLWTFKFDHIIKTGNETVASSQPEAEKDEEEPPNKQEQYVDCEVDRFLNKNKNLIYINLTDDTTERIPSYLPEFPKLFYEKCIQKKEAEKPEKEKETEPDKDKEEVTEKGFDLRVSFLLVREHERVDLIIEYFNEKLKKINKQQMQSSEHPQSEVNHLDDQSNLHDSLSQFEAANNFNLKLQAQELEKEFVFNFRTFREVFPYISSVCVNDHYDIEEAYEKCIKKHLNPKKKKLANLSNIVVIQFHKTEYERKRKNGELVSEKQKTNFFTYIHTPFNDKNINCDVATISEIIGRVMKRSEAKVFSRLFRKSQMLCRLQDFLFPAYPSKKEFMATQTKLQITLGKYCDIKKLKNLFTLLNYFKDRYKNELINDAKASQLLKKFFKQDFMKIREFVKESSIHKQMNDLNKHKSKYAAPGYGEVTMSIYSYLISLLSFEYEQHNLTLANYIENNAIEGSDQNDPYIQEYARTYEKDSRMKRRDNSSQRALVLASYSQPREPIEAHQNPERIDIEKRIYIDSLKRHLSNRFEKEPGGGKYQGGPGDLRAYFKSDRSRFSTHMPHISKNRMSNAHSTMGQRRTTNPSKHRLIRISNEQYHTSQQRRHIIPNMKSESHRSGPLYNNGKMSRRRKRDTETYKNFNNMGNQSIGAPIKESSDYAEGLKRSQGENDPHPYGQNEGNDEPQRTLEYNDNTSGSNKEQHRFSKTRPKRKRPNSHHRKLQNPHHPKYMSIRQSKGLSIKPRNATTGEGSLHRRNNLNQQRARLVMNNESKIRNMFKMIPSKPILSSVLKR</sequence>
<protein>
    <submittedName>
        <fullName evidence="2">Uncharacterized protein</fullName>
    </submittedName>
</protein>
<feature type="region of interest" description="Disordered" evidence="1">
    <location>
        <begin position="1"/>
        <end position="96"/>
    </location>
</feature>
<name>A0AAD1Y221_EUPCR</name>
<feature type="compositionally biased region" description="Basic residues" evidence="1">
    <location>
        <begin position="7"/>
        <end position="17"/>
    </location>
</feature>
<organism evidence="2 3">
    <name type="scientific">Euplotes crassus</name>
    <dbReference type="NCBI Taxonomy" id="5936"/>
    <lineage>
        <taxon>Eukaryota</taxon>
        <taxon>Sar</taxon>
        <taxon>Alveolata</taxon>
        <taxon>Ciliophora</taxon>
        <taxon>Intramacronucleata</taxon>
        <taxon>Spirotrichea</taxon>
        <taxon>Hypotrichia</taxon>
        <taxon>Euplotida</taxon>
        <taxon>Euplotidae</taxon>
        <taxon>Moneuplotes</taxon>
    </lineage>
</organism>
<feature type="compositionally biased region" description="Basic residues" evidence="1">
    <location>
        <begin position="831"/>
        <end position="855"/>
    </location>
</feature>
<evidence type="ECO:0000313" key="3">
    <source>
        <dbReference type="Proteomes" id="UP001295684"/>
    </source>
</evidence>
<dbReference type="AlphaFoldDB" id="A0AAD1Y221"/>
<feature type="compositionally biased region" description="Polar residues" evidence="1">
    <location>
        <begin position="815"/>
        <end position="825"/>
    </location>
</feature>
<feature type="region of interest" description="Disordered" evidence="1">
    <location>
        <begin position="724"/>
        <end position="759"/>
    </location>
</feature>
<dbReference type="Proteomes" id="UP001295684">
    <property type="component" value="Unassembled WGS sequence"/>
</dbReference>
<proteinExistence type="predicted"/>
<keyword evidence="3" id="KW-1185">Reference proteome</keyword>
<feature type="compositionally biased region" description="Basic and acidic residues" evidence="1">
    <location>
        <begin position="50"/>
        <end position="60"/>
    </location>
</feature>
<feature type="region of interest" description="Disordered" evidence="1">
    <location>
        <begin position="147"/>
        <end position="168"/>
    </location>
</feature>
<accession>A0AAD1Y221</accession>
<feature type="compositionally biased region" description="Basic and acidic residues" evidence="1">
    <location>
        <begin position="18"/>
        <end position="41"/>
    </location>
</feature>
<reference evidence="2" key="1">
    <citation type="submission" date="2023-07" db="EMBL/GenBank/DDBJ databases">
        <authorList>
            <consortium name="AG Swart"/>
            <person name="Singh M."/>
            <person name="Singh A."/>
            <person name="Seah K."/>
            <person name="Emmerich C."/>
        </authorList>
    </citation>
    <scope>NUCLEOTIDE SEQUENCE</scope>
    <source>
        <strain evidence="2">DP1</strain>
    </source>
</reference>